<name>A0AAW0BY96_9AGAR</name>
<proteinExistence type="predicted"/>
<dbReference type="AlphaFoldDB" id="A0AAW0BY96"/>
<organism evidence="1 2">
    <name type="scientific">Paramarasmius palmivorus</name>
    <dbReference type="NCBI Taxonomy" id="297713"/>
    <lineage>
        <taxon>Eukaryota</taxon>
        <taxon>Fungi</taxon>
        <taxon>Dikarya</taxon>
        <taxon>Basidiomycota</taxon>
        <taxon>Agaricomycotina</taxon>
        <taxon>Agaricomycetes</taxon>
        <taxon>Agaricomycetidae</taxon>
        <taxon>Agaricales</taxon>
        <taxon>Marasmiineae</taxon>
        <taxon>Marasmiaceae</taxon>
        <taxon>Paramarasmius</taxon>
    </lineage>
</organism>
<reference evidence="1 2" key="1">
    <citation type="submission" date="2024-01" db="EMBL/GenBank/DDBJ databases">
        <title>A draft genome for a cacao thread blight-causing isolate of Paramarasmius palmivorus.</title>
        <authorList>
            <person name="Baruah I.K."/>
            <person name="Bukari Y."/>
            <person name="Amoako-Attah I."/>
            <person name="Meinhardt L.W."/>
            <person name="Bailey B.A."/>
            <person name="Cohen S.P."/>
        </authorList>
    </citation>
    <scope>NUCLEOTIDE SEQUENCE [LARGE SCALE GENOMIC DNA]</scope>
    <source>
        <strain evidence="1 2">GH-12</strain>
    </source>
</reference>
<dbReference type="EMBL" id="JAYKXP010000070">
    <property type="protein sequence ID" value="KAK7031164.1"/>
    <property type="molecule type" value="Genomic_DNA"/>
</dbReference>
<accession>A0AAW0BY96</accession>
<evidence type="ECO:0000313" key="1">
    <source>
        <dbReference type="EMBL" id="KAK7031164.1"/>
    </source>
</evidence>
<dbReference type="Proteomes" id="UP001383192">
    <property type="component" value="Unassembled WGS sequence"/>
</dbReference>
<comment type="caution">
    <text evidence="1">The sequence shown here is derived from an EMBL/GenBank/DDBJ whole genome shotgun (WGS) entry which is preliminary data.</text>
</comment>
<protein>
    <submittedName>
        <fullName evidence="1">Uncharacterized protein</fullName>
    </submittedName>
</protein>
<gene>
    <name evidence="1" type="ORF">VNI00_013579</name>
</gene>
<sequence length="236" mass="26451">MSTTMDLHDIALLLNYERATTETRYRGAKLREVARNGENFKTVLVTLPDWYDHKGPRVGFVFDKPARAPEEPDLPSNMLPPNSTLELSDKELETIFYQARAHDGCFVSIGLLQLFFDLFPNENDISLRVRMPDGTEYHSPASLRVILEAPILLPKQLTVAMVLPENMSYITGGEDTMPHAVWGFTDDPQGNIKTVLDMSSIQFGEEGRGLKGKSLFALGELRCMARPHGDSRTRPG</sequence>
<evidence type="ECO:0000313" key="2">
    <source>
        <dbReference type="Proteomes" id="UP001383192"/>
    </source>
</evidence>
<keyword evidence="2" id="KW-1185">Reference proteome</keyword>